<feature type="domain" description="STAS" evidence="1">
    <location>
        <begin position="51"/>
        <end position="159"/>
    </location>
</feature>
<dbReference type="PANTHER" id="PTHR33495:SF13">
    <property type="entry name" value="ANTI-SIGMA-F FACTOR ANTAGONIST RSFB"/>
    <property type="match status" value="1"/>
</dbReference>
<dbReference type="Pfam" id="PF01740">
    <property type="entry name" value="STAS"/>
    <property type="match status" value="1"/>
</dbReference>
<dbReference type="SUPFAM" id="SSF52091">
    <property type="entry name" value="SpoIIaa-like"/>
    <property type="match status" value="1"/>
</dbReference>
<keyword evidence="3" id="KW-1185">Reference proteome</keyword>
<evidence type="ECO:0000259" key="1">
    <source>
        <dbReference type="PROSITE" id="PS50801"/>
    </source>
</evidence>
<dbReference type="CDD" id="cd07043">
    <property type="entry name" value="STAS_anti-anti-sigma_factors"/>
    <property type="match status" value="1"/>
</dbReference>
<dbReference type="PROSITE" id="PS50801">
    <property type="entry name" value="STAS"/>
    <property type="match status" value="1"/>
</dbReference>
<dbReference type="InterPro" id="IPR002645">
    <property type="entry name" value="STAS_dom"/>
</dbReference>
<dbReference type="Gene3D" id="3.30.750.24">
    <property type="entry name" value="STAS domain"/>
    <property type="match status" value="1"/>
</dbReference>
<organism evidence="2 3">
    <name type="scientific">Lentzea pudingi</name>
    <dbReference type="NCBI Taxonomy" id="1789439"/>
    <lineage>
        <taxon>Bacteria</taxon>
        <taxon>Bacillati</taxon>
        <taxon>Actinomycetota</taxon>
        <taxon>Actinomycetes</taxon>
        <taxon>Pseudonocardiales</taxon>
        <taxon>Pseudonocardiaceae</taxon>
        <taxon>Lentzea</taxon>
    </lineage>
</organism>
<accession>A0ABQ2HQX6</accession>
<dbReference type="EMBL" id="BMNC01000003">
    <property type="protein sequence ID" value="GGM89032.1"/>
    <property type="molecule type" value="Genomic_DNA"/>
</dbReference>
<gene>
    <name evidence="2" type="ORF">GCM10011609_27310</name>
</gene>
<evidence type="ECO:0000313" key="2">
    <source>
        <dbReference type="EMBL" id="GGM89032.1"/>
    </source>
</evidence>
<proteinExistence type="predicted"/>
<evidence type="ECO:0000313" key="3">
    <source>
        <dbReference type="Proteomes" id="UP000597656"/>
    </source>
</evidence>
<protein>
    <recommendedName>
        <fullName evidence="1">STAS domain-containing protein</fullName>
    </recommendedName>
</protein>
<sequence>MSVHSAAGHLGEREPLIGASLAPAHGGQGRVVEHGRRYTMTRTHSDGISDLSIDTIDHDGVVVMAVTGDIDITNAGQLRAAIEDGLNSCPVGIVVYLAVGFLASSGLSILGEANQRARQAGTGFAVVATVRSARRSLLTAGMDRVLLLHETVPHAVEALRTAAAHREA</sequence>
<dbReference type="InterPro" id="IPR036513">
    <property type="entry name" value="STAS_dom_sf"/>
</dbReference>
<dbReference type="PANTHER" id="PTHR33495">
    <property type="entry name" value="ANTI-SIGMA FACTOR ANTAGONIST TM_1081-RELATED-RELATED"/>
    <property type="match status" value="1"/>
</dbReference>
<reference evidence="3" key="1">
    <citation type="journal article" date="2019" name="Int. J. Syst. Evol. Microbiol.">
        <title>The Global Catalogue of Microorganisms (GCM) 10K type strain sequencing project: providing services to taxonomists for standard genome sequencing and annotation.</title>
        <authorList>
            <consortium name="The Broad Institute Genomics Platform"/>
            <consortium name="The Broad Institute Genome Sequencing Center for Infectious Disease"/>
            <person name="Wu L."/>
            <person name="Ma J."/>
        </authorList>
    </citation>
    <scope>NUCLEOTIDE SEQUENCE [LARGE SCALE GENOMIC DNA]</scope>
    <source>
        <strain evidence="3">CGMCC 4.7319</strain>
    </source>
</reference>
<dbReference type="Proteomes" id="UP000597656">
    <property type="component" value="Unassembled WGS sequence"/>
</dbReference>
<comment type="caution">
    <text evidence="2">The sequence shown here is derived from an EMBL/GenBank/DDBJ whole genome shotgun (WGS) entry which is preliminary data.</text>
</comment>
<name>A0ABQ2HQX6_9PSEU</name>